<gene>
    <name evidence="1" type="ORF">NQ176_g5406</name>
</gene>
<dbReference type="EMBL" id="JANJQO010000682">
    <property type="protein sequence ID" value="KAJ2975644.1"/>
    <property type="molecule type" value="Genomic_DNA"/>
</dbReference>
<comment type="caution">
    <text evidence="1">The sequence shown here is derived from an EMBL/GenBank/DDBJ whole genome shotgun (WGS) entry which is preliminary data.</text>
</comment>
<keyword evidence="2" id="KW-1185">Reference proteome</keyword>
<organism evidence="1 2">
    <name type="scientific">Zarea fungicola</name>
    <dbReference type="NCBI Taxonomy" id="93591"/>
    <lineage>
        <taxon>Eukaryota</taxon>
        <taxon>Fungi</taxon>
        <taxon>Dikarya</taxon>
        <taxon>Ascomycota</taxon>
        <taxon>Pezizomycotina</taxon>
        <taxon>Sordariomycetes</taxon>
        <taxon>Hypocreomycetidae</taxon>
        <taxon>Hypocreales</taxon>
        <taxon>Cordycipitaceae</taxon>
        <taxon>Zarea</taxon>
    </lineage>
</organism>
<reference evidence="1" key="1">
    <citation type="submission" date="2022-08" db="EMBL/GenBank/DDBJ databases">
        <title>Genome Sequence of Lecanicillium fungicola.</title>
        <authorList>
            <person name="Buettner E."/>
        </authorList>
    </citation>
    <scope>NUCLEOTIDE SEQUENCE</scope>
    <source>
        <strain evidence="1">Babe33</strain>
    </source>
</reference>
<sequence>MDTLLALSAKHCGLTIRQEDDRYFAKAASYRQLAEEHLKTEGDRIQQIGRILLVVNDLLSSNNTQWEFLIRQHEDIYEAIATYREDEVVESIVWTVLKFDIAASIMCKHKPLAPLDLLRTTAEQSPFRTPKKFAYQMMLLLLAQSLCLLYGDHSSTHTSPGASLLFGPTPTKPQLSDFWSEWSSLWNKCQDWYCNRPTNMQPILTIRRNGAGDVGSGDAASFPTVLYTDSLALITNAVYHLAAVLLLSQKPRLSKAPAPRSQLTSTTWHASYLAGAVSSNDFPEALDPVVTVGLLLVSKQMTHESQQSSLIQQLEKVRTRIGINLGCCIVETEESYQ</sequence>
<evidence type="ECO:0000313" key="1">
    <source>
        <dbReference type="EMBL" id="KAJ2975644.1"/>
    </source>
</evidence>
<evidence type="ECO:0000313" key="2">
    <source>
        <dbReference type="Proteomes" id="UP001143910"/>
    </source>
</evidence>
<name>A0ACC1N989_9HYPO</name>
<accession>A0ACC1N989</accession>
<dbReference type="Proteomes" id="UP001143910">
    <property type="component" value="Unassembled WGS sequence"/>
</dbReference>
<protein>
    <submittedName>
        <fullName evidence="1">Uncharacterized protein</fullName>
    </submittedName>
</protein>
<proteinExistence type="predicted"/>